<reference evidence="1 2" key="1">
    <citation type="submission" date="2012-05" db="EMBL/GenBank/DDBJ databases">
        <title>Finished chromosome of genome of Chamaesiphon sp. PCC 6605.</title>
        <authorList>
            <consortium name="US DOE Joint Genome Institute"/>
            <person name="Gugger M."/>
            <person name="Coursin T."/>
            <person name="Rippka R."/>
            <person name="Tandeau De Marsac N."/>
            <person name="Huntemann M."/>
            <person name="Wei C.-L."/>
            <person name="Han J."/>
            <person name="Detter J.C."/>
            <person name="Han C."/>
            <person name="Tapia R."/>
            <person name="Chen A."/>
            <person name="Kyrpides N."/>
            <person name="Mavromatis K."/>
            <person name="Markowitz V."/>
            <person name="Szeto E."/>
            <person name="Ivanova N."/>
            <person name="Pagani I."/>
            <person name="Pati A."/>
            <person name="Goodwin L."/>
            <person name="Nordberg H.P."/>
            <person name="Cantor M.N."/>
            <person name="Hua S.X."/>
            <person name="Woyke T."/>
            <person name="Kerfeld C.A."/>
        </authorList>
    </citation>
    <scope>NUCLEOTIDE SEQUENCE [LARGE SCALE GENOMIC DNA]</scope>
    <source>
        <strain evidence="2">ATCC 27169 / PCC 6605</strain>
    </source>
</reference>
<sequence>MSLHDLPGAEIILPGLSDLHSGNRNTIGALLIAIAATRLTEAGLDIHNYHLAPEPELTLYALLQKEREDAYPHYNALLNRLNSFCNALELSHKYKPSNNALEPTSKRSSKV</sequence>
<accession>K9UEP5</accession>
<gene>
    <name evidence="1" type="ORF">Cha6605_2547</name>
</gene>
<dbReference type="STRING" id="1173020.Cha6605_2547"/>
<dbReference type="OrthoDB" id="495553at2"/>
<protein>
    <submittedName>
        <fullName evidence="1">Uncharacterized protein</fullName>
    </submittedName>
</protein>
<evidence type="ECO:0000313" key="2">
    <source>
        <dbReference type="Proteomes" id="UP000010366"/>
    </source>
</evidence>
<dbReference type="RefSeq" id="WP_015159744.1">
    <property type="nucleotide sequence ID" value="NC_019697.1"/>
</dbReference>
<dbReference type="eggNOG" id="ENOG5032T0Y">
    <property type="taxonomic scope" value="Bacteria"/>
</dbReference>
<dbReference type="AlphaFoldDB" id="K9UEP5"/>
<organism evidence="1 2">
    <name type="scientific">Chamaesiphon minutus (strain ATCC 27169 / PCC 6605)</name>
    <dbReference type="NCBI Taxonomy" id="1173020"/>
    <lineage>
        <taxon>Bacteria</taxon>
        <taxon>Bacillati</taxon>
        <taxon>Cyanobacteriota</taxon>
        <taxon>Cyanophyceae</taxon>
        <taxon>Gomontiellales</taxon>
        <taxon>Chamaesiphonaceae</taxon>
        <taxon>Chamaesiphon</taxon>
    </lineage>
</organism>
<evidence type="ECO:0000313" key="1">
    <source>
        <dbReference type="EMBL" id="AFY93597.1"/>
    </source>
</evidence>
<keyword evidence="2" id="KW-1185">Reference proteome</keyword>
<dbReference type="PATRIC" id="fig|1173020.3.peg.2906"/>
<proteinExistence type="predicted"/>
<dbReference type="KEGG" id="cmp:Cha6605_2547"/>
<dbReference type="Proteomes" id="UP000010366">
    <property type="component" value="Chromosome"/>
</dbReference>
<dbReference type="HOGENOM" id="CLU_2153836_0_0_3"/>
<dbReference type="EMBL" id="CP003600">
    <property type="protein sequence ID" value="AFY93597.1"/>
    <property type="molecule type" value="Genomic_DNA"/>
</dbReference>
<name>K9UEP5_CHAP6</name>